<dbReference type="InterPro" id="IPR001576">
    <property type="entry name" value="Phosphoglycerate_kinase"/>
</dbReference>
<comment type="catalytic activity">
    <reaction evidence="1 11">
        <text>(2R)-3-phosphoglycerate + ATP = (2R)-3-phospho-glyceroyl phosphate + ADP</text>
        <dbReference type="Rhea" id="RHEA:14801"/>
        <dbReference type="ChEBI" id="CHEBI:30616"/>
        <dbReference type="ChEBI" id="CHEBI:57604"/>
        <dbReference type="ChEBI" id="CHEBI:58272"/>
        <dbReference type="ChEBI" id="CHEBI:456216"/>
        <dbReference type="EC" id="2.7.2.3"/>
    </reaction>
</comment>
<dbReference type="EC" id="2.7.2.3" evidence="4 11"/>
<evidence type="ECO:0000256" key="8">
    <source>
        <dbReference type="ARBA" id="ARBA00022777"/>
    </source>
</evidence>
<name>W4L3M4_9BACT</name>
<dbReference type="FunFam" id="3.40.50.1260:FF:000006">
    <property type="entry name" value="Phosphoglycerate kinase"/>
    <property type="match status" value="1"/>
</dbReference>
<keyword evidence="8 11" id="KW-0418">Kinase</keyword>
<gene>
    <name evidence="12" type="ORF">ETSY2_52785</name>
</gene>
<dbReference type="GO" id="GO:0004618">
    <property type="term" value="F:phosphoglycerate kinase activity"/>
    <property type="evidence" value="ECO:0007669"/>
    <property type="project" value="UniProtKB-EC"/>
</dbReference>
<dbReference type="GO" id="GO:0005524">
    <property type="term" value="F:ATP binding"/>
    <property type="evidence" value="ECO:0007669"/>
    <property type="project" value="UniProtKB-KW"/>
</dbReference>
<comment type="similarity">
    <text evidence="3 11">Belongs to the phosphoglycerate kinase family.</text>
</comment>
<evidence type="ECO:0000256" key="3">
    <source>
        <dbReference type="ARBA" id="ARBA00008982"/>
    </source>
</evidence>
<evidence type="ECO:0000256" key="6">
    <source>
        <dbReference type="ARBA" id="ARBA00022679"/>
    </source>
</evidence>
<feature type="non-terminal residue" evidence="12">
    <location>
        <position position="1"/>
    </location>
</feature>
<evidence type="ECO:0000256" key="4">
    <source>
        <dbReference type="ARBA" id="ARBA00013061"/>
    </source>
</evidence>
<organism evidence="12 13">
    <name type="scientific">Candidatus Entotheonella gemina</name>
    <dbReference type="NCBI Taxonomy" id="1429439"/>
    <lineage>
        <taxon>Bacteria</taxon>
        <taxon>Pseudomonadati</taxon>
        <taxon>Nitrospinota/Tectimicrobiota group</taxon>
        <taxon>Candidatus Tectimicrobiota</taxon>
        <taxon>Candidatus Entotheonellia</taxon>
        <taxon>Candidatus Entotheonellales</taxon>
        <taxon>Candidatus Entotheonellaceae</taxon>
        <taxon>Candidatus Entotheonella</taxon>
    </lineage>
</organism>
<dbReference type="EMBL" id="AZHX01002817">
    <property type="protein sequence ID" value="ETW92698.1"/>
    <property type="molecule type" value="Genomic_DNA"/>
</dbReference>
<accession>W4L3M4</accession>
<keyword evidence="7" id="KW-0547">Nucleotide-binding</keyword>
<dbReference type="PANTHER" id="PTHR11406">
    <property type="entry name" value="PHOSPHOGLYCERATE KINASE"/>
    <property type="match status" value="1"/>
</dbReference>
<keyword evidence="10" id="KW-0324">Glycolysis</keyword>
<keyword evidence="6 11" id="KW-0808">Transferase</keyword>
<dbReference type="GO" id="GO:0006094">
    <property type="term" value="P:gluconeogenesis"/>
    <property type="evidence" value="ECO:0007669"/>
    <property type="project" value="TreeGrafter"/>
</dbReference>
<keyword evidence="9" id="KW-0067">ATP-binding</keyword>
<dbReference type="Gene3D" id="3.40.50.1260">
    <property type="entry name" value="Phosphoglycerate kinase, N-terminal domain"/>
    <property type="match status" value="2"/>
</dbReference>
<dbReference type="HOGENOM" id="CLU_892820_0_0_7"/>
<keyword evidence="13" id="KW-1185">Reference proteome</keyword>
<reference evidence="12 13" key="1">
    <citation type="journal article" date="2014" name="Nature">
        <title>An environmental bacterial taxon with a large and distinct metabolic repertoire.</title>
        <authorList>
            <person name="Wilson M.C."/>
            <person name="Mori T."/>
            <person name="Ruckert C."/>
            <person name="Uria A.R."/>
            <person name="Helf M.J."/>
            <person name="Takada K."/>
            <person name="Gernert C."/>
            <person name="Steffens U.A."/>
            <person name="Heycke N."/>
            <person name="Schmitt S."/>
            <person name="Rinke C."/>
            <person name="Helfrich E.J."/>
            <person name="Brachmann A.O."/>
            <person name="Gurgui C."/>
            <person name="Wakimoto T."/>
            <person name="Kracht M."/>
            <person name="Crusemann M."/>
            <person name="Hentschel U."/>
            <person name="Abe I."/>
            <person name="Matsunaga S."/>
            <person name="Kalinowski J."/>
            <person name="Takeyama H."/>
            <person name="Piel J."/>
        </authorList>
    </citation>
    <scope>NUCLEOTIDE SEQUENCE [LARGE SCALE GENOMIC DNA]</scope>
    <source>
        <strain evidence="13">TSY2</strain>
    </source>
</reference>
<dbReference type="InterPro" id="IPR015824">
    <property type="entry name" value="Phosphoglycerate_kinase_N"/>
</dbReference>
<evidence type="ECO:0000313" key="13">
    <source>
        <dbReference type="Proteomes" id="UP000019140"/>
    </source>
</evidence>
<dbReference type="GO" id="GO:0043531">
    <property type="term" value="F:ADP binding"/>
    <property type="evidence" value="ECO:0007669"/>
    <property type="project" value="TreeGrafter"/>
</dbReference>
<feature type="non-terminal residue" evidence="12">
    <location>
        <position position="312"/>
    </location>
</feature>
<dbReference type="GO" id="GO:0005829">
    <property type="term" value="C:cytosol"/>
    <property type="evidence" value="ECO:0007669"/>
    <property type="project" value="TreeGrafter"/>
</dbReference>
<proteinExistence type="inferred from homology"/>
<evidence type="ECO:0000256" key="5">
    <source>
        <dbReference type="ARBA" id="ARBA00016471"/>
    </source>
</evidence>
<evidence type="ECO:0000256" key="11">
    <source>
        <dbReference type="RuleBase" id="RU000532"/>
    </source>
</evidence>
<evidence type="ECO:0000313" key="12">
    <source>
        <dbReference type="EMBL" id="ETW92698.1"/>
    </source>
</evidence>
<sequence>YLHYIIEVFPQRGKSTMPKAMLRDLAIRGKRLFIRVDFNVPLTGERKVANDTRIQAALPTIQYAQAQGASMILASHLGRPKGQVNPKLSLQPVAAHLESLLGSPVQFVSDCVGSDIEAQAKALPSGAVMMLENLRFHPEEEQNDAAFAEALAKLADIYVNDAFGTAHRAHASTAGMTQYVQPAVAGFLMDKELTYLSRVTEAPDQPVVAILGGAKVSDKIPLIDNLLDKVSTLVLGGAMAYTLLQAQGYHIGHSLVEPDYVDLAKNLLAKAADRQVALILPNDHVIAQAPKADAATRIVADEGIPADYMGLD</sequence>
<comment type="pathway">
    <text evidence="2">Carbohydrate degradation; glycolysis; pyruvate from D-glyceraldehyde 3-phosphate: step 2/5.</text>
</comment>
<evidence type="ECO:0000256" key="2">
    <source>
        <dbReference type="ARBA" id="ARBA00004838"/>
    </source>
</evidence>
<evidence type="ECO:0000256" key="7">
    <source>
        <dbReference type="ARBA" id="ARBA00022741"/>
    </source>
</evidence>
<protein>
    <recommendedName>
        <fullName evidence="5 11">Phosphoglycerate kinase</fullName>
        <ecNumber evidence="4 11">2.7.2.3</ecNumber>
    </recommendedName>
</protein>
<dbReference type="GO" id="GO:0006096">
    <property type="term" value="P:glycolytic process"/>
    <property type="evidence" value="ECO:0007669"/>
    <property type="project" value="UniProtKB-KW"/>
</dbReference>
<dbReference type="InterPro" id="IPR036043">
    <property type="entry name" value="Phosphoglycerate_kinase_sf"/>
</dbReference>
<evidence type="ECO:0000256" key="1">
    <source>
        <dbReference type="ARBA" id="ARBA00000642"/>
    </source>
</evidence>
<comment type="caution">
    <text evidence="12">The sequence shown here is derived from an EMBL/GenBank/DDBJ whole genome shotgun (WGS) entry which is preliminary data.</text>
</comment>
<dbReference type="PANTHER" id="PTHR11406:SF23">
    <property type="entry name" value="PHOSPHOGLYCERATE KINASE 1, CHLOROPLASTIC-RELATED"/>
    <property type="match status" value="1"/>
</dbReference>
<evidence type="ECO:0000256" key="9">
    <source>
        <dbReference type="ARBA" id="ARBA00022840"/>
    </source>
</evidence>
<evidence type="ECO:0000256" key="10">
    <source>
        <dbReference type="ARBA" id="ARBA00023152"/>
    </source>
</evidence>
<dbReference type="SUPFAM" id="SSF53748">
    <property type="entry name" value="Phosphoglycerate kinase"/>
    <property type="match status" value="1"/>
</dbReference>
<dbReference type="Pfam" id="PF00162">
    <property type="entry name" value="PGK"/>
    <property type="match status" value="1"/>
</dbReference>
<dbReference type="AlphaFoldDB" id="W4L3M4"/>
<dbReference type="PRINTS" id="PR00477">
    <property type="entry name" value="PHGLYCKINASE"/>
</dbReference>
<dbReference type="Proteomes" id="UP000019140">
    <property type="component" value="Unassembled WGS sequence"/>
</dbReference>